<feature type="region of interest" description="Disordered" evidence="1">
    <location>
        <begin position="136"/>
        <end position="168"/>
    </location>
</feature>
<feature type="transmembrane region" description="Helical" evidence="2">
    <location>
        <begin position="20"/>
        <end position="46"/>
    </location>
</feature>
<dbReference type="EMBL" id="CADCWE010000175">
    <property type="protein sequence ID" value="CAA9548353.1"/>
    <property type="molecule type" value="Genomic_DNA"/>
</dbReference>
<dbReference type="AlphaFoldDB" id="A0A6J4UEE5"/>
<keyword evidence="2" id="KW-1133">Transmembrane helix</keyword>
<evidence type="ECO:0000313" key="3">
    <source>
        <dbReference type="EMBL" id="CAA9548353.1"/>
    </source>
</evidence>
<name>A0A6J4UEE5_9BACT</name>
<accession>A0A6J4UEE5</accession>
<evidence type="ECO:0000256" key="2">
    <source>
        <dbReference type="SAM" id="Phobius"/>
    </source>
</evidence>
<gene>
    <name evidence="3" type="ORF">AVDCRST_MAG73-2635</name>
</gene>
<evidence type="ECO:0000256" key="1">
    <source>
        <dbReference type="SAM" id="MobiDB-lite"/>
    </source>
</evidence>
<proteinExistence type="predicted"/>
<feature type="transmembrane region" description="Helical" evidence="2">
    <location>
        <begin position="93"/>
        <end position="113"/>
    </location>
</feature>
<protein>
    <submittedName>
        <fullName evidence="3">Uncharacterized protein</fullName>
    </submittedName>
</protein>
<sequence>MDNPFSWDYLTTVPDTDDVFSPFFTIFLILFGVGFLISIALYNNLGNRFTEHPPTRRALLRCSGIAMIVFGFGLFFCAIELLQINPLTFGMRLWIWLSFLAAIAMGVYFWRYARTDLREQLRAYEARQKKQQYLRPLPAGAGARVAKTRVTNPSGTAPRPKRRRGQSS</sequence>
<feature type="transmembrane region" description="Helical" evidence="2">
    <location>
        <begin position="58"/>
        <end position="81"/>
    </location>
</feature>
<reference evidence="3" key="1">
    <citation type="submission" date="2020-02" db="EMBL/GenBank/DDBJ databases">
        <authorList>
            <person name="Meier V. D."/>
        </authorList>
    </citation>
    <scope>NUCLEOTIDE SEQUENCE</scope>
    <source>
        <strain evidence="3">AVDCRST_MAG73</strain>
    </source>
</reference>
<keyword evidence="2" id="KW-0812">Transmembrane</keyword>
<keyword evidence="2" id="KW-0472">Membrane</keyword>
<feature type="compositionally biased region" description="Basic residues" evidence="1">
    <location>
        <begin position="159"/>
        <end position="168"/>
    </location>
</feature>
<dbReference type="InterPro" id="IPR036259">
    <property type="entry name" value="MFS_trans_sf"/>
</dbReference>
<organism evidence="3">
    <name type="scientific">uncultured Thermomicrobiales bacterium</name>
    <dbReference type="NCBI Taxonomy" id="1645740"/>
    <lineage>
        <taxon>Bacteria</taxon>
        <taxon>Pseudomonadati</taxon>
        <taxon>Thermomicrobiota</taxon>
        <taxon>Thermomicrobia</taxon>
        <taxon>Thermomicrobiales</taxon>
        <taxon>environmental samples</taxon>
    </lineage>
</organism>
<dbReference type="SUPFAM" id="SSF103473">
    <property type="entry name" value="MFS general substrate transporter"/>
    <property type="match status" value="1"/>
</dbReference>